<dbReference type="AlphaFoldDB" id="X1B0Z8"/>
<gene>
    <name evidence="1" type="ORF">S01H4_07935</name>
</gene>
<dbReference type="EMBL" id="BART01002655">
    <property type="protein sequence ID" value="GAG65696.1"/>
    <property type="molecule type" value="Genomic_DNA"/>
</dbReference>
<feature type="non-terminal residue" evidence="1">
    <location>
        <position position="1"/>
    </location>
</feature>
<reference evidence="1" key="1">
    <citation type="journal article" date="2014" name="Front. Microbiol.">
        <title>High frequency of phylogenetically diverse reductive dehalogenase-homologous genes in deep subseafloor sedimentary metagenomes.</title>
        <authorList>
            <person name="Kawai M."/>
            <person name="Futagami T."/>
            <person name="Toyoda A."/>
            <person name="Takaki Y."/>
            <person name="Nishi S."/>
            <person name="Hori S."/>
            <person name="Arai W."/>
            <person name="Tsubouchi T."/>
            <person name="Morono Y."/>
            <person name="Uchiyama I."/>
            <person name="Ito T."/>
            <person name="Fujiyama A."/>
            <person name="Inagaki F."/>
            <person name="Takami H."/>
        </authorList>
    </citation>
    <scope>NUCLEOTIDE SEQUENCE</scope>
    <source>
        <strain evidence="1">Expedition CK06-06</strain>
    </source>
</reference>
<accession>X1B0Z8</accession>
<sequence>AAADEERTVWERLNAGPERQLWYFSSALDAARERLGDHVLVAELERAIDELKRRNAGKRPAH</sequence>
<protein>
    <submittedName>
        <fullName evidence="1">Uncharacterized protein</fullName>
    </submittedName>
</protein>
<organism evidence="1">
    <name type="scientific">marine sediment metagenome</name>
    <dbReference type="NCBI Taxonomy" id="412755"/>
    <lineage>
        <taxon>unclassified sequences</taxon>
        <taxon>metagenomes</taxon>
        <taxon>ecological metagenomes</taxon>
    </lineage>
</organism>
<comment type="caution">
    <text evidence="1">The sequence shown here is derived from an EMBL/GenBank/DDBJ whole genome shotgun (WGS) entry which is preliminary data.</text>
</comment>
<name>X1B0Z8_9ZZZZ</name>
<evidence type="ECO:0000313" key="1">
    <source>
        <dbReference type="EMBL" id="GAG65696.1"/>
    </source>
</evidence>
<proteinExistence type="predicted"/>